<gene>
    <name evidence="6" type="ORF">IMCC3088_2685</name>
</gene>
<dbReference type="Proteomes" id="UP000005615">
    <property type="component" value="Unassembled WGS sequence"/>
</dbReference>
<protein>
    <submittedName>
        <fullName evidence="6">Phosphate transport system permease protein PstC (TC 3.A.1.7.1)</fullName>
    </submittedName>
</protein>
<accession>F3L4T4</accession>
<feature type="transmembrane region" description="Helical" evidence="5">
    <location>
        <begin position="430"/>
        <end position="453"/>
    </location>
</feature>
<dbReference type="PANTHER" id="PTHR42727">
    <property type="entry name" value="PHOSPHATE TRANSPORT SYSTEM PERMEASE PROTEIN"/>
    <property type="match status" value="1"/>
</dbReference>
<dbReference type="eggNOG" id="COG4590">
    <property type="taxonomic scope" value="Bacteria"/>
</dbReference>
<feature type="transmembrane region" description="Helical" evidence="5">
    <location>
        <begin position="465"/>
        <end position="485"/>
    </location>
</feature>
<dbReference type="PANTHER" id="PTHR42727:SF1">
    <property type="entry name" value="PHOSPHATE TRANSPORT SYSTEM PERMEASE"/>
    <property type="match status" value="1"/>
</dbReference>
<dbReference type="STRING" id="2518989.IMCC3088_2685"/>
<organism evidence="6 7">
    <name type="scientific">Aequoribacter fuscus</name>
    <dbReference type="NCBI Taxonomy" id="2518989"/>
    <lineage>
        <taxon>Bacteria</taxon>
        <taxon>Pseudomonadati</taxon>
        <taxon>Pseudomonadota</taxon>
        <taxon>Gammaproteobacteria</taxon>
        <taxon>Cellvibrionales</taxon>
        <taxon>Halieaceae</taxon>
        <taxon>Aequoribacter</taxon>
    </lineage>
</organism>
<comment type="similarity">
    <text evidence="5">Belongs to the binding-protein-dependent transport system permease family.</text>
</comment>
<sequence>MKSRYTDARSALAPSRRWADRVVTVAVTTGATLVLLAIASIFLFLIWASWPLFWADTRSEINTYNLDTHSPVVVALSETEYLVQDTASGDFKVFALGNPGEQKYQDTLSNVVRLAVDEQSASVLVTVTTDGVLRLYSDYDWFVGDSSAQEVQQPMVSRQLAELPEALQVQAQNNDAFNILLYYEDRVEWLVARSERGPVSQSTQVSLQQQLSLDAGHEPSRVHFIGQGEMLLSVAKDGRYWIYQSDSGVSAGRFSDVTELSFVRVLRSSYGIALIDSNTLVHIYGLSFDDQGPVLSLLDQYPLTDAELTEAFAPPFGGLMVASSSGNLEWLDTDFQSQQYLSLPQPPLSQEVQPAWYMTPDGVIVRATGDEFMSLKVDTRERSLRILSLFERRMYEGYEGPQYIWQSMPLTPTAESKFSITPLILGTVKAAFYSLLFAAPLAIAAAIFTSYFLTADLRARIKPLVELLAAIPTVILGLVAGLWLAPWLEQHLGLIVSFVMAVPFCLYLASIIWRLLPGNRTEARLSSFELLFSAAAIAFALLIASALSELAASGTSHTLVSYLAHEWDIEYEQRNAIVVGLVMGFAVIPTIYSIAEDALAAVPPHLREGALAMGASEWQAAKSVVLPTAAPGILSAVMMGFARAVGETMIVLMATGNTATMDPSLFTGLRTLSATLALEMPEVVPDSVHFHVLMFVALLLFLFTFVLNSVAEWVRTRLRERVAQL</sequence>
<dbReference type="PROSITE" id="PS50928">
    <property type="entry name" value="ABC_TM1"/>
    <property type="match status" value="1"/>
</dbReference>
<evidence type="ECO:0000256" key="4">
    <source>
        <dbReference type="ARBA" id="ARBA00023136"/>
    </source>
</evidence>
<feature type="transmembrane region" description="Helical" evidence="5">
    <location>
        <begin position="491"/>
        <end position="516"/>
    </location>
</feature>
<evidence type="ECO:0000256" key="3">
    <source>
        <dbReference type="ARBA" id="ARBA00022989"/>
    </source>
</evidence>
<keyword evidence="7" id="KW-1185">Reference proteome</keyword>
<dbReference type="SUPFAM" id="SSF50978">
    <property type="entry name" value="WD40 repeat-like"/>
    <property type="match status" value="1"/>
</dbReference>
<dbReference type="EMBL" id="AEIG01000087">
    <property type="protein sequence ID" value="EGG28668.1"/>
    <property type="molecule type" value="Genomic_DNA"/>
</dbReference>
<comment type="caution">
    <text evidence="6">The sequence shown here is derived from an EMBL/GenBank/DDBJ whole genome shotgun (WGS) entry which is preliminary data.</text>
</comment>
<dbReference type="AlphaFoldDB" id="F3L4T4"/>
<keyword evidence="3 5" id="KW-1133">Transmembrane helix</keyword>
<feature type="transmembrane region" description="Helical" evidence="5">
    <location>
        <begin position="21"/>
        <end position="50"/>
    </location>
</feature>
<keyword evidence="4 5" id="KW-0472">Membrane</keyword>
<dbReference type="GO" id="GO:0005886">
    <property type="term" value="C:plasma membrane"/>
    <property type="evidence" value="ECO:0007669"/>
    <property type="project" value="UniProtKB-SubCell"/>
</dbReference>
<dbReference type="GO" id="GO:0055085">
    <property type="term" value="P:transmembrane transport"/>
    <property type="evidence" value="ECO:0007669"/>
    <property type="project" value="InterPro"/>
</dbReference>
<dbReference type="InterPro" id="IPR035906">
    <property type="entry name" value="MetI-like_sf"/>
</dbReference>
<dbReference type="InterPro" id="IPR000515">
    <property type="entry name" value="MetI-like"/>
</dbReference>
<feature type="transmembrane region" description="Helical" evidence="5">
    <location>
        <begin position="576"/>
        <end position="602"/>
    </location>
</feature>
<dbReference type="RefSeq" id="WP_009576844.1">
    <property type="nucleotide sequence ID" value="NZ_AEIG01000087.1"/>
</dbReference>
<feature type="transmembrane region" description="Helical" evidence="5">
    <location>
        <begin position="623"/>
        <end position="642"/>
    </location>
</feature>
<dbReference type="Gene3D" id="1.10.3720.10">
    <property type="entry name" value="MetI-like"/>
    <property type="match status" value="1"/>
</dbReference>
<keyword evidence="5" id="KW-0813">Transport</keyword>
<evidence type="ECO:0000313" key="6">
    <source>
        <dbReference type="EMBL" id="EGG28668.1"/>
    </source>
</evidence>
<evidence type="ECO:0000256" key="2">
    <source>
        <dbReference type="ARBA" id="ARBA00022692"/>
    </source>
</evidence>
<evidence type="ECO:0000256" key="1">
    <source>
        <dbReference type="ARBA" id="ARBA00004651"/>
    </source>
</evidence>
<evidence type="ECO:0000313" key="7">
    <source>
        <dbReference type="Proteomes" id="UP000005615"/>
    </source>
</evidence>
<proteinExistence type="inferred from homology"/>
<feature type="transmembrane region" description="Helical" evidence="5">
    <location>
        <begin position="528"/>
        <end position="547"/>
    </location>
</feature>
<dbReference type="OrthoDB" id="9785113at2"/>
<dbReference type="Pfam" id="PF00528">
    <property type="entry name" value="BPD_transp_1"/>
    <property type="match status" value="1"/>
</dbReference>
<keyword evidence="2 5" id="KW-0812">Transmembrane</keyword>
<comment type="subcellular location">
    <subcellularLocation>
        <location evidence="1 5">Cell membrane</location>
        <topology evidence="1 5">Multi-pass membrane protein</topology>
    </subcellularLocation>
</comment>
<dbReference type="SUPFAM" id="SSF161098">
    <property type="entry name" value="MetI-like"/>
    <property type="match status" value="2"/>
</dbReference>
<reference evidence="6 7" key="1">
    <citation type="journal article" date="2011" name="J. Bacteriol.">
        <title>Genome sequence of strain IMCC3088, a proteorhodopsin-containing marine bacterium belonging to the OM60/NOR5 clade.</title>
        <authorList>
            <person name="Jang Y."/>
            <person name="Oh H.M."/>
            <person name="Kang I."/>
            <person name="Lee K."/>
            <person name="Yang S.J."/>
            <person name="Cho J.C."/>
        </authorList>
    </citation>
    <scope>NUCLEOTIDE SEQUENCE [LARGE SCALE GENOMIC DNA]</scope>
    <source>
        <strain evidence="6 7">IMCC3088</strain>
    </source>
</reference>
<name>F3L4T4_9GAMM</name>
<dbReference type="InterPro" id="IPR036322">
    <property type="entry name" value="WD40_repeat_dom_sf"/>
</dbReference>
<feature type="transmembrane region" description="Helical" evidence="5">
    <location>
        <begin position="688"/>
        <end position="711"/>
    </location>
</feature>
<evidence type="ECO:0000256" key="5">
    <source>
        <dbReference type="RuleBase" id="RU363032"/>
    </source>
</evidence>
<dbReference type="CDD" id="cd06261">
    <property type="entry name" value="TM_PBP2"/>
    <property type="match status" value="1"/>
</dbReference>